<accession>A0A9X0QXZ9</accession>
<dbReference type="EMBL" id="JACOMF010000011">
    <property type="protein sequence ID" value="MBC4016026.1"/>
    <property type="molecule type" value="Genomic_DNA"/>
</dbReference>
<dbReference type="PANTHER" id="PTHR42928:SF5">
    <property type="entry name" value="BLR1237 PROTEIN"/>
    <property type="match status" value="1"/>
</dbReference>
<keyword evidence="2" id="KW-0732">Signal</keyword>
<evidence type="ECO:0000313" key="3">
    <source>
        <dbReference type="EMBL" id="MBC4016026.1"/>
    </source>
</evidence>
<dbReference type="PROSITE" id="PS51318">
    <property type="entry name" value="TAT"/>
    <property type="match status" value="1"/>
</dbReference>
<protein>
    <submittedName>
        <fullName evidence="3">Tripartite tricarboxylate transporter substrate binding protein</fullName>
    </submittedName>
</protein>
<feature type="signal peptide" evidence="2">
    <location>
        <begin position="1"/>
        <end position="27"/>
    </location>
</feature>
<dbReference type="PIRSF" id="PIRSF017082">
    <property type="entry name" value="YflP"/>
    <property type="match status" value="1"/>
</dbReference>
<sequence length="326" mass="34115">MPTRRRWLGATAATLLAAPVLAPGARAQPDFPSRPLRIIVGYPPGGVTDIVARIIAEPLSRRLGQPVVIENRAGAGGNIGAQAAAAAEPDGYTLLVGTAAMFGVNPLLYANSGVDLVRDFAVLGTINDMANVLSVNPKRLDVSSVAELVARGKSGGLIFGSVGNGSSSHLCATLLLQLGGFEATHVPYRGSSPAVAALLAGEFDFLFDTTATSTQQIRAGTFRALGVSTAKRASALPEVPTMQEAGLAGYAVSVWNTLLVHRRTPEAVAARLRQAFAEAMDEATQARLRASFVDPLLVPPADLPRWLEAERTTWLGMSRAAKLSVD</sequence>
<dbReference type="SUPFAM" id="SSF53850">
    <property type="entry name" value="Periplasmic binding protein-like II"/>
    <property type="match status" value="1"/>
</dbReference>
<dbReference type="InterPro" id="IPR042100">
    <property type="entry name" value="Bug_dom1"/>
</dbReference>
<evidence type="ECO:0000256" key="2">
    <source>
        <dbReference type="SAM" id="SignalP"/>
    </source>
</evidence>
<gene>
    <name evidence="3" type="ORF">H7965_11895</name>
</gene>
<dbReference type="RefSeq" id="WP_186770794.1">
    <property type="nucleotide sequence ID" value="NZ_JACOMF010000011.1"/>
</dbReference>
<comment type="caution">
    <text evidence="3">The sequence shown here is derived from an EMBL/GenBank/DDBJ whole genome shotgun (WGS) entry which is preliminary data.</text>
</comment>
<dbReference type="Proteomes" id="UP000600101">
    <property type="component" value="Unassembled WGS sequence"/>
</dbReference>
<dbReference type="AlphaFoldDB" id="A0A9X0QXZ9"/>
<dbReference type="PANTHER" id="PTHR42928">
    <property type="entry name" value="TRICARBOXYLATE-BINDING PROTEIN"/>
    <property type="match status" value="1"/>
</dbReference>
<keyword evidence="4" id="KW-1185">Reference proteome</keyword>
<feature type="chain" id="PRO_5040844582" evidence="2">
    <location>
        <begin position="28"/>
        <end position="326"/>
    </location>
</feature>
<proteinExistence type="inferred from homology"/>
<dbReference type="InterPro" id="IPR006311">
    <property type="entry name" value="TAT_signal"/>
</dbReference>
<dbReference type="InterPro" id="IPR005064">
    <property type="entry name" value="BUG"/>
</dbReference>
<comment type="similarity">
    <text evidence="1">Belongs to the UPF0065 (bug) family.</text>
</comment>
<dbReference type="Gene3D" id="3.40.190.10">
    <property type="entry name" value="Periplasmic binding protein-like II"/>
    <property type="match status" value="1"/>
</dbReference>
<evidence type="ECO:0000313" key="4">
    <source>
        <dbReference type="Proteomes" id="UP000600101"/>
    </source>
</evidence>
<dbReference type="Pfam" id="PF03401">
    <property type="entry name" value="TctC"/>
    <property type="match status" value="1"/>
</dbReference>
<dbReference type="Gene3D" id="3.40.190.150">
    <property type="entry name" value="Bordetella uptake gene, domain 1"/>
    <property type="match status" value="1"/>
</dbReference>
<evidence type="ECO:0000256" key="1">
    <source>
        <dbReference type="ARBA" id="ARBA00006987"/>
    </source>
</evidence>
<reference evidence="3" key="1">
    <citation type="submission" date="2020-08" db="EMBL/GenBank/DDBJ databases">
        <authorList>
            <person name="Hu Y."/>
            <person name="Nguyen S.V."/>
            <person name="Li F."/>
            <person name="Fanning S."/>
        </authorList>
    </citation>
    <scope>NUCLEOTIDE SEQUENCE</scope>
    <source>
        <strain evidence="3">SYSU D8009</strain>
    </source>
</reference>
<dbReference type="CDD" id="cd07012">
    <property type="entry name" value="PBP2_Bug_TTT"/>
    <property type="match status" value="1"/>
</dbReference>
<organism evidence="3 4">
    <name type="scientific">Siccirubricoccus deserti</name>
    <dbReference type="NCBI Taxonomy" id="2013562"/>
    <lineage>
        <taxon>Bacteria</taxon>
        <taxon>Pseudomonadati</taxon>
        <taxon>Pseudomonadota</taxon>
        <taxon>Alphaproteobacteria</taxon>
        <taxon>Acetobacterales</taxon>
        <taxon>Roseomonadaceae</taxon>
        <taxon>Siccirubricoccus</taxon>
    </lineage>
</organism>
<name>A0A9X0QXZ9_9PROT</name>